<dbReference type="Proteomes" id="UP001055879">
    <property type="component" value="Linkage Group LG08"/>
</dbReference>
<reference evidence="2" key="1">
    <citation type="journal article" date="2022" name="Mol. Ecol. Resour.">
        <title>The genomes of chicory, endive, great burdock and yacon provide insights into Asteraceae palaeo-polyploidization history and plant inulin production.</title>
        <authorList>
            <person name="Fan W."/>
            <person name="Wang S."/>
            <person name="Wang H."/>
            <person name="Wang A."/>
            <person name="Jiang F."/>
            <person name="Liu H."/>
            <person name="Zhao H."/>
            <person name="Xu D."/>
            <person name="Zhang Y."/>
        </authorList>
    </citation>
    <scope>NUCLEOTIDE SEQUENCE [LARGE SCALE GENOMIC DNA]</scope>
    <source>
        <strain evidence="2">cv. Niubang</strain>
    </source>
</reference>
<accession>A0ACB9ABS1</accession>
<evidence type="ECO:0000313" key="2">
    <source>
        <dbReference type="Proteomes" id="UP001055879"/>
    </source>
</evidence>
<organism evidence="1 2">
    <name type="scientific">Arctium lappa</name>
    <name type="common">Greater burdock</name>
    <name type="synonym">Lappa major</name>
    <dbReference type="NCBI Taxonomy" id="4217"/>
    <lineage>
        <taxon>Eukaryota</taxon>
        <taxon>Viridiplantae</taxon>
        <taxon>Streptophyta</taxon>
        <taxon>Embryophyta</taxon>
        <taxon>Tracheophyta</taxon>
        <taxon>Spermatophyta</taxon>
        <taxon>Magnoliopsida</taxon>
        <taxon>eudicotyledons</taxon>
        <taxon>Gunneridae</taxon>
        <taxon>Pentapetalae</taxon>
        <taxon>asterids</taxon>
        <taxon>campanulids</taxon>
        <taxon>Asterales</taxon>
        <taxon>Asteraceae</taxon>
        <taxon>Carduoideae</taxon>
        <taxon>Cardueae</taxon>
        <taxon>Arctiinae</taxon>
        <taxon>Arctium</taxon>
    </lineage>
</organism>
<sequence length="139" mass="13786">MDSRVGAGCFVRVTDYDSTTVVSGMVSGTAGDVASAVAASGVASVGVASVGGDSESLTVGLTASEEESFETICSSPSKRKTGDRSAVGGGGSGGDTVGLKTDGGGGPKTGDRSAPLILLEWRLSLMFFWVSFSCSTEDG</sequence>
<proteinExistence type="predicted"/>
<reference evidence="1 2" key="2">
    <citation type="journal article" date="2022" name="Mol. Ecol. Resour.">
        <title>The genomes of chicory, endive, great burdock and yacon provide insights into Asteraceae paleo-polyploidization history and plant inulin production.</title>
        <authorList>
            <person name="Fan W."/>
            <person name="Wang S."/>
            <person name="Wang H."/>
            <person name="Wang A."/>
            <person name="Jiang F."/>
            <person name="Liu H."/>
            <person name="Zhao H."/>
            <person name="Xu D."/>
            <person name="Zhang Y."/>
        </authorList>
    </citation>
    <scope>NUCLEOTIDE SEQUENCE [LARGE SCALE GENOMIC DNA]</scope>
    <source>
        <strain evidence="2">cv. Niubang</strain>
    </source>
</reference>
<keyword evidence="2" id="KW-1185">Reference proteome</keyword>
<gene>
    <name evidence="1" type="ORF">L6452_26193</name>
</gene>
<evidence type="ECO:0000313" key="1">
    <source>
        <dbReference type="EMBL" id="KAI3707567.1"/>
    </source>
</evidence>
<protein>
    <submittedName>
        <fullName evidence="1">Uncharacterized protein</fullName>
    </submittedName>
</protein>
<name>A0ACB9ABS1_ARCLA</name>
<comment type="caution">
    <text evidence="1">The sequence shown here is derived from an EMBL/GenBank/DDBJ whole genome shotgun (WGS) entry which is preliminary data.</text>
</comment>
<dbReference type="EMBL" id="CM042054">
    <property type="protein sequence ID" value="KAI3707567.1"/>
    <property type="molecule type" value="Genomic_DNA"/>
</dbReference>